<evidence type="ECO:0000256" key="1">
    <source>
        <dbReference type="ARBA" id="ARBA00001947"/>
    </source>
</evidence>
<dbReference type="Proteomes" id="UP000695000">
    <property type="component" value="Unplaced"/>
</dbReference>
<sequence>MSKGRNLFNASMTPIVKSSTRPKWQRIPKRNVFYHKSPMHRGHFVLSFAFNFDREDEVYQFALTFPYSYTRCQGYLKVLESRAEHLEGNFCRELLANSIQKRRADVLTIGSVPKRAAEKRRVVVIIARVHPGESPSSFVCQGLIELLVSSHAIANTLRDNVVFKIIPMLNPDGVFLGNYRSSLMGFDLNRSWHRASPFAHPTLTAVIELLTAIDKSKDYQLDFIVDIHAQSTLLGSFVYGNTYDDVYRYERHIVFPKLFANLADDYQPNNCMYNSDSSKIGSARRFFCANLNDKINTYTFEVSLFGYKLKGSDTIIPYTEDSYKRCGRNLIKAFLEYYQVTGVIPISPTQELKKKRPRRHRSPSSSNRTRPNTTRIQAPIHYKDINIYYESESDADEPTFRYKLSPRKSIFRDHRSSSPPPQTIVVLPEPSLSIIDFNIITKADFENATRKSQKDGKVLNET</sequence>
<dbReference type="CDD" id="cd06908">
    <property type="entry name" value="M14_AGBL4_like"/>
    <property type="match status" value="1"/>
</dbReference>
<reference evidence="7" key="1">
    <citation type="submission" date="2025-08" db="UniProtKB">
        <authorList>
            <consortium name="RefSeq"/>
        </authorList>
    </citation>
    <scope>IDENTIFICATION</scope>
    <source>
        <tissue evidence="7">Whole Larva</tissue>
    </source>
</reference>
<feature type="region of interest" description="Disordered" evidence="4">
    <location>
        <begin position="349"/>
        <end position="375"/>
    </location>
</feature>
<protein>
    <submittedName>
        <fullName evidence="7">Cytosolic carboxypeptidase 6-like</fullName>
    </submittedName>
</protein>
<dbReference type="RefSeq" id="XP_017785449.1">
    <property type="nucleotide sequence ID" value="XM_017929960.1"/>
</dbReference>
<keyword evidence="6" id="KW-1185">Reference proteome</keyword>
<dbReference type="InterPro" id="IPR050821">
    <property type="entry name" value="Cytosolic_carboxypeptidase"/>
</dbReference>
<evidence type="ECO:0000256" key="3">
    <source>
        <dbReference type="PROSITE-ProRule" id="PRU01379"/>
    </source>
</evidence>
<evidence type="ECO:0000313" key="6">
    <source>
        <dbReference type="Proteomes" id="UP000695000"/>
    </source>
</evidence>
<gene>
    <name evidence="7" type="primary">LOC108568724</name>
</gene>
<evidence type="ECO:0000259" key="5">
    <source>
        <dbReference type="PROSITE" id="PS52035"/>
    </source>
</evidence>
<name>A0ABM1NF49_NICVS</name>
<dbReference type="SMART" id="SM00631">
    <property type="entry name" value="Zn_pept"/>
    <property type="match status" value="1"/>
</dbReference>
<dbReference type="SUPFAM" id="SSF53187">
    <property type="entry name" value="Zn-dependent exopeptidases"/>
    <property type="match status" value="1"/>
</dbReference>
<dbReference type="Gene3D" id="3.40.630.10">
    <property type="entry name" value="Zn peptidases"/>
    <property type="match status" value="1"/>
</dbReference>
<accession>A0ABM1NF49</accession>
<dbReference type="PROSITE" id="PS52035">
    <property type="entry name" value="PEPTIDASE_M14"/>
    <property type="match status" value="1"/>
</dbReference>
<comment type="similarity">
    <text evidence="2 3">Belongs to the peptidase M14 family.</text>
</comment>
<evidence type="ECO:0000256" key="4">
    <source>
        <dbReference type="SAM" id="MobiDB-lite"/>
    </source>
</evidence>
<dbReference type="InterPro" id="IPR000834">
    <property type="entry name" value="Peptidase_M14"/>
</dbReference>
<evidence type="ECO:0000256" key="2">
    <source>
        <dbReference type="ARBA" id="ARBA00005988"/>
    </source>
</evidence>
<organism evidence="6 7">
    <name type="scientific">Nicrophorus vespilloides</name>
    <name type="common">Boreal carrion beetle</name>
    <dbReference type="NCBI Taxonomy" id="110193"/>
    <lineage>
        <taxon>Eukaryota</taxon>
        <taxon>Metazoa</taxon>
        <taxon>Ecdysozoa</taxon>
        <taxon>Arthropoda</taxon>
        <taxon>Hexapoda</taxon>
        <taxon>Insecta</taxon>
        <taxon>Pterygota</taxon>
        <taxon>Neoptera</taxon>
        <taxon>Endopterygota</taxon>
        <taxon>Coleoptera</taxon>
        <taxon>Polyphaga</taxon>
        <taxon>Staphyliniformia</taxon>
        <taxon>Silphidae</taxon>
        <taxon>Nicrophorinae</taxon>
        <taxon>Nicrophorus</taxon>
    </lineage>
</organism>
<evidence type="ECO:0000313" key="7">
    <source>
        <dbReference type="RefSeq" id="XP_017785449.1"/>
    </source>
</evidence>
<feature type="compositionally biased region" description="Low complexity" evidence="4">
    <location>
        <begin position="363"/>
        <end position="375"/>
    </location>
</feature>
<comment type="cofactor">
    <cofactor evidence="1">
        <name>Zn(2+)</name>
        <dbReference type="ChEBI" id="CHEBI:29105"/>
    </cofactor>
</comment>
<dbReference type="PANTHER" id="PTHR12756">
    <property type="entry name" value="CYTOSOLIC CARBOXYPEPTIDASE"/>
    <property type="match status" value="1"/>
</dbReference>
<feature type="domain" description="Peptidase M14" evidence="5">
    <location>
        <begin position="65"/>
        <end position="338"/>
    </location>
</feature>
<feature type="compositionally biased region" description="Basic residues" evidence="4">
    <location>
        <begin position="353"/>
        <end position="362"/>
    </location>
</feature>
<dbReference type="PANTHER" id="PTHR12756:SF9">
    <property type="entry name" value="CYTOSOLIC CARBOXYPEPTIDASE 6"/>
    <property type="match status" value="1"/>
</dbReference>
<dbReference type="GeneID" id="108568724"/>
<dbReference type="Pfam" id="PF00246">
    <property type="entry name" value="Peptidase_M14"/>
    <property type="match status" value="1"/>
</dbReference>
<proteinExistence type="inferred from homology"/>
<feature type="active site" description="Proton donor/acceptor" evidence="3">
    <location>
        <position position="301"/>
    </location>
</feature>